<feature type="transmembrane region" description="Helical" evidence="14">
    <location>
        <begin position="173"/>
        <end position="196"/>
    </location>
</feature>
<dbReference type="Pfam" id="PF00512">
    <property type="entry name" value="HisKA"/>
    <property type="match status" value="1"/>
</dbReference>
<evidence type="ECO:0000256" key="11">
    <source>
        <dbReference type="ARBA" id="ARBA00022989"/>
    </source>
</evidence>
<dbReference type="CDD" id="cd00075">
    <property type="entry name" value="HATPase"/>
    <property type="match status" value="1"/>
</dbReference>
<reference evidence="17 18" key="1">
    <citation type="submission" date="2021-04" db="EMBL/GenBank/DDBJ databases">
        <title>Paenibacillus sp. DLE-14 whole genome sequence.</title>
        <authorList>
            <person name="Ham Y.J."/>
        </authorList>
    </citation>
    <scope>NUCLEOTIDE SEQUENCE [LARGE SCALE GENOMIC DNA]</scope>
    <source>
        <strain evidence="17 18">DLE-14</strain>
    </source>
</reference>
<evidence type="ECO:0000256" key="7">
    <source>
        <dbReference type="ARBA" id="ARBA00022692"/>
    </source>
</evidence>
<evidence type="ECO:0000256" key="6">
    <source>
        <dbReference type="ARBA" id="ARBA00022679"/>
    </source>
</evidence>
<evidence type="ECO:0000256" key="2">
    <source>
        <dbReference type="ARBA" id="ARBA00004651"/>
    </source>
</evidence>
<dbReference type="SUPFAM" id="SSF158472">
    <property type="entry name" value="HAMP domain-like"/>
    <property type="match status" value="1"/>
</dbReference>
<keyword evidence="11 14" id="KW-1133">Transmembrane helix</keyword>
<dbReference type="InterPro" id="IPR036890">
    <property type="entry name" value="HATPase_C_sf"/>
</dbReference>
<keyword evidence="18" id="KW-1185">Reference proteome</keyword>
<evidence type="ECO:0000256" key="4">
    <source>
        <dbReference type="ARBA" id="ARBA00022475"/>
    </source>
</evidence>
<keyword evidence="4" id="KW-1003">Cell membrane</keyword>
<dbReference type="EMBL" id="JAGKSP010000032">
    <property type="protein sequence ID" value="MBP3967163.1"/>
    <property type="molecule type" value="Genomic_DNA"/>
</dbReference>
<evidence type="ECO:0000313" key="17">
    <source>
        <dbReference type="EMBL" id="MBP3967163.1"/>
    </source>
</evidence>
<dbReference type="Pfam" id="PF02518">
    <property type="entry name" value="HATPase_c"/>
    <property type="match status" value="1"/>
</dbReference>
<keyword evidence="12" id="KW-0902">Two-component regulatory system</keyword>
<dbReference type="SMART" id="SM00388">
    <property type="entry name" value="HisKA"/>
    <property type="match status" value="1"/>
</dbReference>
<dbReference type="Proteomes" id="UP000673394">
    <property type="component" value="Unassembled WGS sequence"/>
</dbReference>
<evidence type="ECO:0000256" key="8">
    <source>
        <dbReference type="ARBA" id="ARBA00022741"/>
    </source>
</evidence>
<sequence length="499" mass="57270">MSIRIRMLLSFSSMLVISLLFILLTASLYTIAATGDLQSFRDIYKAHYRINPLTEQGESIFQELKFVAKNDPDSFRDMPLLREYDFKLRAEKTGLYVRRESSQLFESFTFNQPNLDRALPPYDLDNTQIRGTFNINERFYAYAKFDFRYADGARGSVFVIRERSPFADLTRRLLPVLTILLVCVLVIANVLLYRWITRSVVRPLHRLRGSAEQIEEGNLQFELDPPSKDEVGRLQQAFENMRVQLQQSNRLRLQDEENRKELISNISHDLRTPLTDIRGYIEGIRDGVANTPEKMNAYVNIIHAKAANMDRLVEELFLYSKLDFKQVPFHLEKMNIVEFMEDSMEELRYDLEDKGVTLAWNNEAAAPVMVEADLEKLKRTVMNIMDNALKYMNKEHKRMSISLQADPQWATVTFEDNGQGIAEEALPHIFERFYRAELSRNSKTGGSGLGLAIARQIVEGHGGEIRAESKPGEGTTIIVRLRRIPTEGGGLGDGTNSDH</sequence>
<dbReference type="CDD" id="cd00082">
    <property type="entry name" value="HisKA"/>
    <property type="match status" value="1"/>
</dbReference>
<dbReference type="Gene3D" id="1.10.287.130">
    <property type="match status" value="1"/>
</dbReference>
<dbReference type="PRINTS" id="PR00344">
    <property type="entry name" value="BCTRLSENSOR"/>
</dbReference>
<comment type="catalytic activity">
    <reaction evidence="1">
        <text>ATP + protein L-histidine = ADP + protein N-phospho-L-histidine.</text>
        <dbReference type="EC" id="2.7.13.3"/>
    </reaction>
</comment>
<evidence type="ECO:0000256" key="12">
    <source>
        <dbReference type="ARBA" id="ARBA00023012"/>
    </source>
</evidence>
<dbReference type="SMART" id="SM00387">
    <property type="entry name" value="HATPase_c"/>
    <property type="match status" value="1"/>
</dbReference>
<gene>
    <name evidence="17" type="ORF">I8J30_31285</name>
</gene>
<dbReference type="PROSITE" id="PS50109">
    <property type="entry name" value="HIS_KIN"/>
    <property type="match status" value="1"/>
</dbReference>
<evidence type="ECO:0000256" key="5">
    <source>
        <dbReference type="ARBA" id="ARBA00022553"/>
    </source>
</evidence>
<dbReference type="InterPro" id="IPR003660">
    <property type="entry name" value="HAMP_dom"/>
</dbReference>
<dbReference type="RefSeq" id="WP_210664284.1">
    <property type="nucleotide sequence ID" value="NZ_JAGKSP010000032.1"/>
</dbReference>
<evidence type="ECO:0000259" key="16">
    <source>
        <dbReference type="PROSITE" id="PS50885"/>
    </source>
</evidence>
<dbReference type="InterPro" id="IPR003661">
    <property type="entry name" value="HisK_dim/P_dom"/>
</dbReference>
<evidence type="ECO:0000256" key="13">
    <source>
        <dbReference type="ARBA" id="ARBA00023136"/>
    </source>
</evidence>
<keyword evidence="5" id="KW-0597">Phosphoprotein</keyword>
<evidence type="ECO:0000256" key="10">
    <source>
        <dbReference type="ARBA" id="ARBA00022840"/>
    </source>
</evidence>
<dbReference type="Pfam" id="PF00672">
    <property type="entry name" value="HAMP"/>
    <property type="match status" value="1"/>
</dbReference>
<dbReference type="PANTHER" id="PTHR45528:SF1">
    <property type="entry name" value="SENSOR HISTIDINE KINASE CPXA"/>
    <property type="match status" value="1"/>
</dbReference>
<keyword evidence="9 17" id="KW-0418">Kinase</keyword>
<evidence type="ECO:0000256" key="14">
    <source>
        <dbReference type="SAM" id="Phobius"/>
    </source>
</evidence>
<dbReference type="InterPro" id="IPR003594">
    <property type="entry name" value="HATPase_dom"/>
</dbReference>
<dbReference type="CDD" id="cd06225">
    <property type="entry name" value="HAMP"/>
    <property type="match status" value="1"/>
</dbReference>
<organism evidence="17 18">
    <name type="scientific">Paenibacillus lignilyticus</name>
    <dbReference type="NCBI Taxonomy" id="1172615"/>
    <lineage>
        <taxon>Bacteria</taxon>
        <taxon>Bacillati</taxon>
        <taxon>Bacillota</taxon>
        <taxon>Bacilli</taxon>
        <taxon>Bacillales</taxon>
        <taxon>Paenibacillaceae</taxon>
        <taxon>Paenibacillus</taxon>
    </lineage>
</organism>
<protein>
    <recommendedName>
        <fullName evidence="3">histidine kinase</fullName>
        <ecNumber evidence="3">2.7.13.3</ecNumber>
    </recommendedName>
</protein>
<dbReference type="SUPFAM" id="SSF47384">
    <property type="entry name" value="Homodimeric domain of signal transducing histidine kinase"/>
    <property type="match status" value="1"/>
</dbReference>
<feature type="domain" description="HAMP" evidence="16">
    <location>
        <begin position="198"/>
        <end position="250"/>
    </location>
</feature>
<evidence type="ECO:0000256" key="3">
    <source>
        <dbReference type="ARBA" id="ARBA00012438"/>
    </source>
</evidence>
<evidence type="ECO:0000256" key="9">
    <source>
        <dbReference type="ARBA" id="ARBA00022777"/>
    </source>
</evidence>
<dbReference type="PROSITE" id="PS50885">
    <property type="entry name" value="HAMP"/>
    <property type="match status" value="1"/>
</dbReference>
<feature type="domain" description="Histidine kinase" evidence="15">
    <location>
        <begin position="265"/>
        <end position="485"/>
    </location>
</feature>
<proteinExistence type="predicted"/>
<dbReference type="EC" id="2.7.13.3" evidence="3"/>
<comment type="caution">
    <text evidence="17">The sequence shown here is derived from an EMBL/GenBank/DDBJ whole genome shotgun (WGS) entry which is preliminary data.</text>
</comment>
<dbReference type="PANTHER" id="PTHR45528">
    <property type="entry name" value="SENSOR HISTIDINE KINASE CPXA"/>
    <property type="match status" value="1"/>
</dbReference>
<evidence type="ECO:0000313" key="18">
    <source>
        <dbReference type="Proteomes" id="UP000673394"/>
    </source>
</evidence>
<dbReference type="GO" id="GO:0016301">
    <property type="term" value="F:kinase activity"/>
    <property type="evidence" value="ECO:0007669"/>
    <property type="project" value="UniProtKB-KW"/>
</dbReference>
<evidence type="ECO:0000259" key="15">
    <source>
        <dbReference type="PROSITE" id="PS50109"/>
    </source>
</evidence>
<keyword evidence="8" id="KW-0547">Nucleotide-binding</keyword>
<dbReference type="SMART" id="SM00304">
    <property type="entry name" value="HAMP"/>
    <property type="match status" value="1"/>
</dbReference>
<name>A0ABS5CMS6_9BACL</name>
<accession>A0ABS5CMS6</accession>
<evidence type="ECO:0000256" key="1">
    <source>
        <dbReference type="ARBA" id="ARBA00000085"/>
    </source>
</evidence>
<dbReference type="InterPro" id="IPR050398">
    <property type="entry name" value="HssS/ArlS-like"/>
</dbReference>
<dbReference type="Gene3D" id="6.10.340.10">
    <property type="match status" value="1"/>
</dbReference>
<dbReference type="InterPro" id="IPR036097">
    <property type="entry name" value="HisK_dim/P_sf"/>
</dbReference>
<keyword evidence="6" id="KW-0808">Transferase</keyword>
<keyword evidence="10" id="KW-0067">ATP-binding</keyword>
<keyword evidence="7 14" id="KW-0812">Transmembrane</keyword>
<dbReference type="Gene3D" id="3.30.565.10">
    <property type="entry name" value="Histidine kinase-like ATPase, C-terminal domain"/>
    <property type="match status" value="1"/>
</dbReference>
<comment type="subcellular location">
    <subcellularLocation>
        <location evidence="2">Cell membrane</location>
        <topology evidence="2">Multi-pass membrane protein</topology>
    </subcellularLocation>
</comment>
<dbReference type="InterPro" id="IPR004358">
    <property type="entry name" value="Sig_transdc_His_kin-like_C"/>
</dbReference>
<dbReference type="InterPro" id="IPR005467">
    <property type="entry name" value="His_kinase_dom"/>
</dbReference>
<keyword evidence="13 14" id="KW-0472">Membrane</keyword>
<dbReference type="SUPFAM" id="SSF55874">
    <property type="entry name" value="ATPase domain of HSP90 chaperone/DNA topoisomerase II/histidine kinase"/>
    <property type="match status" value="1"/>
</dbReference>